<dbReference type="Pfam" id="PF00501">
    <property type="entry name" value="AMP-binding"/>
    <property type="match status" value="1"/>
</dbReference>
<dbReference type="AlphaFoldDB" id="A0A563E7X9"/>
<reference evidence="7 8" key="2">
    <citation type="submission" date="2019-08" db="EMBL/GenBank/DDBJ databases">
        <title>Jejuicoccus antrihumi gen. nov., sp. nov., a new member of the family Dermacoccaceae isolated from a cave.</title>
        <authorList>
            <person name="Schumann P."/>
            <person name="Kim I.S."/>
        </authorList>
    </citation>
    <scope>NUCLEOTIDE SEQUENCE [LARGE SCALE GENOMIC DNA]</scope>
    <source>
        <strain evidence="7 8">C5-26</strain>
    </source>
</reference>
<protein>
    <recommendedName>
        <fullName evidence="5">Acyl-CoA synthetase</fullName>
    </recommendedName>
</protein>
<keyword evidence="4" id="KW-0443">Lipid metabolism</keyword>
<evidence type="ECO:0000256" key="3">
    <source>
        <dbReference type="ARBA" id="ARBA00022832"/>
    </source>
</evidence>
<comment type="similarity">
    <text evidence="1">Belongs to the ATP-dependent AMP-binding enzyme family.</text>
</comment>
<evidence type="ECO:0000256" key="4">
    <source>
        <dbReference type="ARBA" id="ARBA00023098"/>
    </source>
</evidence>
<dbReference type="Proteomes" id="UP000320244">
    <property type="component" value="Unassembled WGS sequence"/>
</dbReference>
<dbReference type="OrthoDB" id="9803968at2"/>
<feature type="domain" description="AMP-dependent synthetase/ligase" evidence="6">
    <location>
        <begin position="29"/>
        <end position="441"/>
    </location>
</feature>
<organism evidence="7 8">
    <name type="scientific">Leekyejoonella antrihumi</name>
    <dbReference type="NCBI Taxonomy" id="1660198"/>
    <lineage>
        <taxon>Bacteria</taxon>
        <taxon>Bacillati</taxon>
        <taxon>Actinomycetota</taxon>
        <taxon>Actinomycetes</taxon>
        <taxon>Micrococcales</taxon>
        <taxon>Dermacoccaceae</taxon>
        <taxon>Leekyejoonella</taxon>
    </lineage>
</organism>
<evidence type="ECO:0000256" key="5">
    <source>
        <dbReference type="ARBA" id="ARBA00032875"/>
    </source>
</evidence>
<dbReference type="CDD" id="cd05907">
    <property type="entry name" value="VL_LC_FACS_like"/>
    <property type="match status" value="1"/>
</dbReference>
<evidence type="ECO:0000313" key="7">
    <source>
        <dbReference type="EMBL" id="TWP38617.1"/>
    </source>
</evidence>
<name>A0A563E7X9_9MICO</name>
<dbReference type="PANTHER" id="PTHR43272:SF32">
    <property type="entry name" value="AMP-DEPENDENT SYNTHETASE_LIGASE DOMAIN-CONTAINING PROTEIN"/>
    <property type="match status" value="1"/>
</dbReference>
<proteinExistence type="inferred from homology"/>
<evidence type="ECO:0000256" key="1">
    <source>
        <dbReference type="ARBA" id="ARBA00006432"/>
    </source>
</evidence>
<dbReference type="EMBL" id="VCQV01000002">
    <property type="protein sequence ID" value="TWP38617.1"/>
    <property type="molecule type" value="Genomic_DNA"/>
</dbReference>
<gene>
    <name evidence="7" type="ORF">FGL98_02190</name>
</gene>
<keyword evidence="2 7" id="KW-0436">Ligase</keyword>
<dbReference type="PANTHER" id="PTHR43272">
    <property type="entry name" value="LONG-CHAIN-FATTY-ACID--COA LIGASE"/>
    <property type="match status" value="1"/>
</dbReference>
<reference evidence="7 8" key="1">
    <citation type="submission" date="2019-05" db="EMBL/GenBank/DDBJ databases">
        <authorList>
            <person name="Lee S.D."/>
        </authorList>
    </citation>
    <scope>NUCLEOTIDE SEQUENCE [LARGE SCALE GENOMIC DNA]</scope>
    <source>
        <strain evidence="7 8">C5-26</strain>
    </source>
</reference>
<dbReference type="PROSITE" id="PS00455">
    <property type="entry name" value="AMP_BINDING"/>
    <property type="match status" value="1"/>
</dbReference>
<dbReference type="InterPro" id="IPR000873">
    <property type="entry name" value="AMP-dep_synth/lig_dom"/>
</dbReference>
<keyword evidence="8" id="KW-1185">Reference proteome</keyword>
<dbReference type="Gene3D" id="3.40.50.12780">
    <property type="entry name" value="N-terminal domain of ligase-like"/>
    <property type="match status" value="1"/>
</dbReference>
<sequence length="616" mass="67807">MSTTTGQHPVEHIRAEVIDQRQRTVSELFRWRTRQTPDRPAFRYLVGSAWESVTWSQTKEQVYALAAGLIDLGLELEDRVAIASSTRYEWAVADLAIMCAGAATTTVYPTSIAQDVTFIVRDSGCRVVFAEDDAQIAKLREHRDELPEVAQVVTFEGTADGDWVISLNDLRARGLRRLAREANLVDDRIDGTTEEHLATLIYTSGTTGRPKGVRLPHRSWTYEAAACAAMGILRPDDLQFLWLPMAHAFGKILLLVPLQVGFETAIDGRVDKIIDNLPVIRPTFMGAAPRIFEKAYGGIATMMADEGGAKAKLFDWASGVGGRWVDAQEAGRRPGPGLKAQHLLADRLVMAKVRQRFGGRVRFFLSGSAMLNTDVARWFAATGMFIAEGYGMTESGAASTVTRIDRFRIGKVGWPLSGTEVRIADDGEVLIHGPGVMSGYHNNPEATAEALDEDGWLHTGDIGEIDDDGFLRITDRKKELFKTSNGKYVAPSLIEAKFKGICPYVSNFLVHGPNRNFVSALVTLDADAITGWAAKQGLAHGSYAEIVTSPQARELVQSYVDTLNDGLNRWEQIKRFTILGRDLTVEHGELTPSLKLRRKVVGETFGAELDAHYADS</sequence>
<dbReference type="InterPro" id="IPR042099">
    <property type="entry name" value="ANL_N_sf"/>
</dbReference>
<dbReference type="RefSeq" id="WP_146315020.1">
    <property type="nucleotide sequence ID" value="NZ_VCQV01000002.1"/>
</dbReference>
<evidence type="ECO:0000259" key="6">
    <source>
        <dbReference type="Pfam" id="PF00501"/>
    </source>
</evidence>
<dbReference type="Pfam" id="PF23562">
    <property type="entry name" value="AMP-binding_C_3"/>
    <property type="match status" value="1"/>
</dbReference>
<comment type="caution">
    <text evidence="7">The sequence shown here is derived from an EMBL/GenBank/DDBJ whole genome shotgun (WGS) entry which is preliminary data.</text>
</comment>
<evidence type="ECO:0000256" key="2">
    <source>
        <dbReference type="ARBA" id="ARBA00022598"/>
    </source>
</evidence>
<keyword evidence="3" id="KW-0276">Fatty acid metabolism</keyword>
<accession>A0A563E7X9</accession>
<dbReference type="InterPro" id="IPR020845">
    <property type="entry name" value="AMP-binding_CS"/>
</dbReference>
<dbReference type="GO" id="GO:0016020">
    <property type="term" value="C:membrane"/>
    <property type="evidence" value="ECO:0007669"/>
    <property type="project" value="TreeGrafter"/>
</dbReference>
<evidence type="ECO:0000313" key="8">
    <source>
        <dbReference type="Proteomes" id="UP000320244"/>
    </source>
</evidence>
<dbReference type="GO" id="GO:0004467">
    <property type="term" value="F:long-chain fatty acid-CoA ligase activity"/>
    <property type="evidence" value="ECO:0007669"/>
    <property type="project" value="TreeGrafter"/>
</dbReference>
<dbReference type="SUPFAM" id="SSF56801">
    <property type="entry name" value="Acetyl-CoA synthetase-like"/>
    <property type="match status" value="1"/>
</dbReference>